<accession>A0A7C9VP85</accession>
<dbReference type="SUPFAM" id="SSF52317">
    <property type="entry name" value="Class I glutamine amidotransferase-like"/>
    <property type="match status" value="1"/>
</dbReference>
<organism evidence="1 2">
    <name type="scientific">Candidatus Afipia apatlaquensis</name>
    <dbReference type="NCBI Taxonomy" id="2712852"/>
    <lineage>
        <taxon>Bacteria</taxon>
        <taxon>Pseudomonadati</taxon>
        <taxon>Pseudomonadota</taxon>
        <taxon>Alphaproteobacteria</taxon>
        <taxon>Hyphomicrobiales</taxon>
        <taxon>Nitrobacteraceae</taxon>
        <taxon>Afipia</taxon>
    </lineage>
</organism>
<dbReference type="Gene3D" id="3.40.50.880">
    <property type="match status" value="1"/>
</dbReference>
<sequence length="95" mass="10376">MLRPDDDRPSGFGLTTCGRFTALPVLIILHGPMSTPGRVGNALRAMGHPLDVRRPVFGDALPETLDHYAGAIMFGGPMSANDNEDFIRREIDWLA</sequence>
<gene>
    <name evidence="1" type="ORF">G4V63_32915</name>
</gene>
<dbReference type="EMBL" id="JAAMRR010001692">
    <property type="protein sequence ID" value="NGX99810.1"/>
    <property type="molecule type" value="Genomic_DNA"/>
</dbReference>
<feature type="non-terminal residue" evidence="1">
    <location>
        <position position="95"/>
    </location>
</feature>
<keyword evidence="1" id="KW-0315">Glutamine amidotransferase</keyword>
<reference evidence="1" key="1">
    <citation type="submission" date="2020-02" db="EMBL/GenBank/DDBJ databases">
        <title>Draft genome sequence of Candidatus Afipia apatlaquensis IBT-C3, a potential strain for decolorization of textile dyes.</title>
        <authorList>
            <person name="Sanchez-Reyes A."/>
            <person name="Breton-Deval L."/>
            <person name="Mangelson H."/>
            <person name="Sanchez-Flores A."/>
        </authorList>
    </citation>
    <scope>NUCLEOTIDE SEQUENCE [LARGE SCALE GENOMIC DNA]</scope>
    <source>
        <strain evidence="1">IBT-C3</strain>
    </source>
</reference>
<evidence type="ECO:0000313" key="1">
    <source>
        <dbReference type="EMBL" id="NGX99810.1"/>
    </source>
</evidence>
<name>A0A7C9VP85_9BRAD</name>
<evidence type="ECO:0000313" key="2">
    <source>
        <dbReference type="Proteomes" id="UP000480266"/>
    </source>
</evidence>
<proteinExistence type="predicted"/>
<protein>
    <submittedName>
        <fullName evidence="1">Glutamine amidotransferase</fullName>
    </submittedName>
</protein>
<dbReference type="AlphaFoldDB" id="A0A7C9VP85"/>
<dbReference type="InterPro" id="IPR029062">
    <property type="entry name" value="Class_I_gatase-like"/>
</dbReference>
<dbReference type="Proteomes" id="UP000480266">
    <property type="component" value="Unassembled WGS sequence"/>
</dbReference>
<comment type="caution">
    <text evidence="1">The sequence shown here is derived from an EMBL/GenBank/DDBJ whole genome shotgun (WGS) entry which is preliminary data.</text>
</comment>
<keyword evidence="2" id="KW-1185">Reference proteome</keyword>
<dbReference type="GO" id="GO:0016740">
    <property type="term" value="F:transferase activity"/>
    <property type="evidence" value="ECO:0007669"/>
    <property type="project" value="UniProtKB-KW"/>
</dbReference>